<dbReference type="SUPFAM" id="SSF57196">
    <property type="entry name" value="EGF/Laminin"/>
    <property type="match status" value="2"/>
</dbReference>
<gene>
    <name evidence="7" type="ORF">E1301_Tti002364</name>
</gene>
<dbReference type="PROSITE" id="PS01187">
    <property type="entry name" value="EGF_CA"/>
    <property type="match status" value="1"/>
</dbReference>
<dbReference type="SUPFAM" id="SSF57184">
    <property type="entry name" value="Growth factor receptor domain"/>
    <property type="match status" value="1"/>
</dbReference>
<dbReference type="CDD" id="cd00055">
    <property type="entry name" value="EGF_Lam"/>
    <property type="match status" value="1"/>
</dbReference>
<keyword evidence="3" id="KW-0677">Repeat</keyword>
<comment type="caution">
    <text evidence="7">The sequence shown here is derived from an EMBL/GenBank/DDBJ whole genome shotgun (WGS) entry which is preliminary data.</text>
</comment>
<dbReference type="PANTHER" id="PTHR24035:SF137">
    <property type="entry name" value="MULTIPLE EPIDERMAL GROWTH FACTOR-LIKE DOMAINS PROTEIN 6"/>
    <property type="match status" value="1"/>
</dbReference>
<protein>
    <submittedName>
        <fullName evidence="7">Multiple epidermal growth factor-like domains protein 6</fullName>
    </submittedName>
</protein>
<evidence type="ECO:0000256" key="3">
    <source>
        <dbReference type="ARBA" id="ARBA00022737"/>
    </source>
</evidence>
<accession>A0A5A9NAN8</accession>
<evidence type="ECO:0000256" key="2">
    <source>
        <dbReference type="ARBA" id="ARBA00022729"/>
    </source>
</evidence>
<dbReference type="EMBL" id="SOYY01000020">
    <property type="protein sequence ID" value="KAA0707044.1"/>
    <property type="molecule type" value="Genomic_DNA"/>
</dbReference>
<dbReference type="InterPro" id="IPR001881">
    <property type="entry name" value="EGF-like_Ca-bd_dom"/>
</dbReference>
<dbReference type="SMART" id="SM00180">
    <property type="entry name" value="EGF_Lam"/>
    <property type="match status" value="3"/>
</dbReference>
<dbReference type="SMART" id="SM00181">
    <property type="entry name" value="EGF"/>
    <property type="match status" value="9"/>
</dbReference>
<dbReference type="FunFam" id="2.10.25.10:FF:000037">
    <property type="entry name" value="Signal peptide, CUB domain and EGF-like domain-containing 2"/>
    <property type="match status" value="1"/>
</dbReference>
<dbReference type="Gene3D" id="2.170.300.10">
    <property type="entry name" value="Tie2 ligand-binding domain superfamily"/>
    <property type="match status" value="2"/>
</dbReference>
<dbReference type="PROSITE" id="PS00010">
    <property type="entry name" value="ASX_HYDROXYL"/>
    <property type="match status" value="1"/>
</dbReference>
<dbReference type="PRINTS" id="PR00011">
    <property type="entry name" value="EGFLAMININ"/>
</dbReference>
<organism evidence="7 8">
    <name type="scientific">Triplophysa tibetana</name>
    <dbReference type="NCBI Taxonomy" id="1572043"/>
    <lineage>
        <taxon>Eukaryota</taxon>
        <taxon>Metazoa</taxon>
        <taxon>Chordata</taxon>
        <taxon>Craniata</taxon>
        <taxon>Vertebrata</taxon>
        <taxon>Euteleostomi</taxon>
        <taxon>Actinopterygii</taxon>
        <taxon>Neopterygii</taxon>
        <taxon>Teleostei</taxon>
        <taxon>Ostariophysi</taxon>
        <taxon>Cypriniformes</taxon>
        <taxon>Nemacheilidae</taxon>
        <taxon>Triplophysa</taxon>
    </lineage>
</organism>
<keyword evidence="1" id="KW-0245">EGF-like domain</keyword>
<sequence>MNAYIDECQVHNGGCQHRCVDTRGSYYCGCNPGFRLHVDGRTCLAVLSCAVNNGGCEQVCVQLSTVHFQCRCRPGYQLTGNGKRCRLRNPCAESNGGCMHLCHSDGGQAVCGCRQGFALASDQRSCQGIEMEIVNSCESDNGGCLHHCQHGTTGPVCSCNQGYQLDEDLKTCVDLEECEEGTSCCEQDCTNYPGGYECFCRAGYRLNSDGCGCDALDRTVEELSSPVVVERPLVHLTLLQDYPQSLERYSDYEEDGFGELRAESTISEKFVCLNGTFGHDCSLTCDDCSNGGLCYVERNGCDCPDGWTAIICNQTCPEGTFGRNCSFTCKCKNGGTCDPAVRRVYMESIATRNVTVLIMDAVTVHMELVCVIRGCTAGSVTYPAQSGRTDLAAHQNVNAYSKTHRSATDAMERACANQAIRERHATKSVMLVITVQDFGSGCSQSCQCNGAPCDSVTGQCQCLTGQTGDRCEKDCEEGRWGLGCAELCPVCDNGGACDRQNGTCVCLQGYMGNLCENVCPAGYFGLGCQLHCSCENDAYCHHVTGLCVCKDGWTGPNCGKVHFILMMLFSCCKECPEGFFGQACRHRCRCENDADCEHNAQLASMVLAVTSTVYVRTAGHVTESMGTACVKAAGLESPVNLNVLQDTLV</sequence>
<evidence type="ECO:0000313" key="7">
    <source>
        <dbReference type="EMBL" id="KAA0707044.1"/>
    </source>
</evidence>
<feature type="domain" description="EGF-like" evidence="5 6">
    <location>
        <begin position="547"/>
        <end position="558"/>
    </location>
</feature>
<evidence type="ECO:0000256" key="4">
    <source>
        <dbReference type="ARBA" id="ARBA00023157"/>
    </source>
</evidence>
<dbReference type="PROSITE" id="PS01186">
    <property type="entry name" value="EGF_2"/>
    <property type="match status" value="2"/>
</dbReference>
<feature type="domain" description="EGF-like" evidence="5">
    <location>
        <begin position="460"/>
        <end position="471"/>
    </location>
</feature>
<dbReference type="Pfam" id="PF14670">
    <property type="entry name" value="FXa_inhibition"/>
    <property type="match status" value="4"/>
</dbReference>
<dbReference type="InterPro" id="IPR009030">
    <property type="entry name" value="Growth_fac_rcpt_cys_sf"/>
</dbReference>
<dbReference type="Proteomes" id="UP000324632">
    <property type="component" value="Chromosome 20"/>
</dbReference>
<evidence type="ECO:0000256" key="1">
    <source>
        <dbReference type="ARBA" id="ARBA00022536"/>
    </source>
</evidence>
<keyword evidence="8" id="KW-1185">Reference proteome</keyword>
<dbReference type="GO" id="GO:0005509">
    <property type="term" value="F:calcium ion binding"/>
    <property type="evidence" value="ECO:0007669"/>
    <property type="project" value="InterPro"/>
</dbReference>
<dbReference type="AlphaFoldDB" id="A0A5A9NAN8"/>
<dbReference type="InterPro" id="IPR002049">
    <property type="entry name" value="LE_dom"/>
</dbReference>
<reference evidence="7 8" key="1">
    <citation type="journal article" date="2019" name="Mol. Ecol. Resour.">
        <title>Chromosome-level genome assembly of Triplophysa tibetana, a fish adapted to the harsh high-altitude environment of the Tibetan Plateau.</title>
        <authorList>
            <person name="Yang X."/>
            <person name="Liu H."/>
            <person name="Ma Z."/>
            <person name="Zou Y."/>
            <person name="Zou M."/>
            <person name="Mao Y."/>
            <person name="Li X."/>
            <person name="Wang H."/>
            <person name="Chen T."/>
            <person name="Wang W."/>
            <person name="Yang R."/>
        </authorList>
    </citation>
    <scope>NUCLEOTIDE SEQUENCE [LARGE SCALE GENOMIC DNA]</scope>
    <source>
        <strain evidence="7">TTIB1903HZAU</strain>
        <tissue evidence="7">Muscle</tissue>
    </source>
</reference>
<dbReference type="InterPro" id="IPR049883">
    <property type="entry name" value="NOTCH1_EGF-like"/>
</dbReference>
<dbReference type="Gene3D" id="2.10.25.10">
    <property type="entry name" value="Laminin"/>
    <property type="match status" value="5"/>
</dbReference>
<keyword evidence="2" id="KW-0732">Signal</keyword>
<name>A0A5A9NAN8_9TELE</name>
<dbReference type="FunFam" id="2.10.25.10:FF:000240">
    <property type="entry name" value="Vitamin K-dependent protein S"/>
    <property type="match status" value="1"/>
</dbReference>
<evidence type="ECO:0000259" key="6">
    <source>
        <dbReference type="PROSITE" id="PS01186"/>
    </source>
</evidence>
<keyword evidence="4" id="KW-1015">Disulfide bond</keyword>
<evidence type="ECO:0000313" key="8">
    <source>
        <dbReference type="Proteomes" id="UP000324632"/>
    </source>
</evidence>
<feature type="domain" description="EGF-like" evidence="5">
    <location>
        <begin position="504"/>
        <end position="515"/>
    </location>
</feature>
<dbReference type="PROSITE" id="PS00022">
    <property type="entry name" value="EGF_1"/>
    <property type="match status" value="3"/>
</dbReference>
<evidence type="ECO:0000259" key="5">
    <source>
        <dbReference type="PROSITE" id="PS00022"/>
    </source>
</evidence>
<dbReference type="InterPro" id="IPR018097">
    <property type="entry name" value="EGF_Ca-bd_CS"/>
</dbReference>
<dbReference type="InterPro" id="IPR000742">
    <property type="entry name" value="EGF"/>
</dbReference>
<dbReference type="SMART" id="SM00179">
    <property type="entry name" value="EGF_CA"/>
    <property type="match status" value="5"/>
</dbReference>
<dbReference type="PANTHER" id="PTHR24035">
    <property type="entry name" value="MULTIPLE EPIDERMAL GROWTH FACTOR-LIKE DOMAINS PROTEIN"/>
    <property type="match status" value="1"/>
</dbReference>
<dbReference type="Pfam" id="PF07645">
    <property type="entry name" value="EGF_CA"/>
    <property type="match status" value="1"/>
</dbReference>
<feature type="domain" description="EGF-like" evidence="6">
    <location>
        <begin position="28"/>
        <end position="43"/>
    </location>
</feature>
<dbReference type="InterPro" id="IPR000152">
    <property type="entry name" value="EGF-type_Asp/Asn_hydroxyl_site"/>
</dbReference>
<dbReference type="InterPro" id="IPR052108">
    <property type="entry name" value="MEGF/SIB"/>
</dbReference>
<proteinExistence type="predicted"/>